<proteinExistence type="predicted"/>
<evidence type="ECO:0000313" key="1">
    <source>
        <dbReference type="EMBL" id="OAD70146.1"/>
    </source>
</evidence>
<dbReference type="VEuPathDB" id="FungiDB:PHYBLDRAFT_171532"/>
<dbReference type="RefSeq" id="XP_018288186.1">
    <property type="nucleotide sequence ID" value="XM_018436623.1"/>
</dbReference>
<reference evidence="2" key="1">
    <citation type="submission" date="2015-06" db="EMBL/GenBank/DDBJ databases">
        <title>Expansion of signal transduction pathways in fungi by whole-genome duplication.</title>
        <authorList>
            <consortium name="DOE Joint Genome Institute"/>
            <person name="Corrochano L.M."/>
            <person name="Kuo A."/>
            <person name="Marcet-Houben M."/>
            <person name="Polaino S."/>
            <person name="Salamov A."/>
            <person name="Villalobos J.M."/>
            <person name="Alvarez M.I."/>
            <person name="Avalos J."/>
            <person name="Benito E.P."/>
            <person name="Benoit I."/>
            <person name="Burger G."/>
            <person name="Camino L.P."/>
            <person name="Canovas D."/>
            <person name="Cerda-Olmedo E."/>
            <person name="Cheng J.-F."/>
            <person name="Dominguez A."/>
            <person name="Elias M."/>
            <person name="Eslava A.P."/>
            <person name="Glaser F."/>
            <person name="Grimwood J."/>
            <person name="Gutierrez G."/>
            <person name="Heitman J."/>
            <person name="Henrissat B."/>
            <person name="Iturriaga E.A."/>
            <person name="Lang B.F."/>
            <person name="Lavin J.L."/>
            <person name="Lee S."/>
            <person name="Li W."/>
            <person name="Lindquist E."/>
            <person name="Lopez-Garcia S."/>
            <person name="Luque E.M."/>
            <person name="Marcos A.T."/>
            <person name="Martin J."/>
            <person name="McCluskey K."/>
            <person name="Medina H.R."/>
            <person name="Miralles-Duran A."/>
            <person name="Miyazaki A."/>
            <person name="Munoz-Torres E."/>
            <person name="Oguiza J.A."/>
            <person name="Ohm R."/>
            <person name="Olmedo M."/>
            <person name="Orejas M."/>
            <person name="Ortiz-Castellanos L."/>
            <person name="Pisabarro A.G."/>
            <person name="Rodriguez-Romero J."/>
            <person name="Ruiz-Herrera J."/>
            <person name="Ruiz-Vazquez R."/>
            <person name="Sanz C."/>
            <person name="Schackwitz W."/>
            <person name="Schmutz J."/>
            <person name="Shahriari M."/>
            <person name="Shelest E."/>
            <person name="Silva-Franco F."/>
            <person name="Soanes D."/>
            <person name="Syed K."/>
            <person name="Tagua V.G."/>
            <person name="Talbot N.J."/>
            <person name="Thon M."/>
            <person name="De vries R.P."/>
            <person name="Wiebenga A."/>
            <person name="Yadav J.S."/>
            <person name="Braun E.L."/>
            <person name="Baker S."/>
            <person name="Garre V."/>
            <person name="Horwitz B."/>
            <person name="Torres-Martinez S."/>
            <person name="Idnurm A."/>
            <person name="Herrera-Estrella A."/>
            <person name="Gabaldon T."/>
            <person name="Grigoriev I.V."/>
        </authorList>
    </citation>
    <scope>NUCLEOTIDE SEQUENCE [LARGE SCALE GENOMIC DNA]</scope>
    <source>
        <strain evidence="2">NRRL 1555(-)</strain>
    </source>
</reference>
<protein>
    <submittedName>
        <fullName evidence="1">Uncharacterized protein</fullName>
    </submittedName>
</protein>
<dbReference type="InParanoid" id="A0A162PLV2"/>
<accession>A0A162PLV2</accession>
<gene>
    <name evidence="1" type="ORF">PHYBLDRAFT_171532</name>
</gene>
<keyword evidence="2" id="KW-1185">Reference proteome</keyword>
<dbReference type="Proteomes" id="UP000077315">
    <property type="component" value="Unassembled WGS sequence"/>
</dbReference>
<name>A0A162PLV2_PHYB8</name>
<dbReference type="EMBL" id="KV440989">
    <property type="protein sequence ID" value="OAD70146.1"/>
    <property type="molecule type" value="Genomic_DNA"/>
</dbReference>
<dbReference type="GeneID" id="28997529"/>
<sequence>MTKGVFVNMERSRNSLLTRKYCVFGMFKQRNKKYDGIRRDPFKIHVMKLQIKWTAEDALMLWVKVRHASERITSGNLILQIKRRLRMEDFIELDIVILVDSNFITITISKNSDNKQARAQIFQKIITISRLSLYRISLYRALTVTLQYTG</sequence>
<organism evidence="1 2">
    <name type="scientific">Phycomyces blakesleeanus (strain ATCC 8743b / DSM 1359 / FGSC 10004 / NBRC 33097 / NRRL 1555)</name>
    <dbReference type="NCBI Taxonomy" id="763407"/>
    <lineage>
        <taxon>Eukaryota</taxon>
        <taxon>Fungi</taxon>
        <taxon>Fungi incertae sedis</taxon>
        <taxon>Mucoromycota</taxon>
        <taxon>Mucoromycotina</taxon>
        <taxon>Mucoromycetes</taxon>
        <taxon>Mucorales</taxon>
        <taxon>Phycomycetaceae</taxon>
        <taxon>Phycomyces</taxon>
    </lineage>
</organism>
<dbReference type="AlphaFoldDB" id="A0A162PLV2"/>
<evidence type="ECO:0000313" key="2">
    <source>
        <dbReference type="Proteomes" id="UP000077315"/>
    </source>
</evidence>